<dbReference type="Gene3D" id="1.20.120.1780">
    <property type="entry name" value="UbiA prenyltransferase"/>
    <property type="match status" value="1"/>
</dbReference>
<dbReference type="FunFam" id="1.20.120.1780:FF:000001">
    <property type="entry name" value="4-hydroxybenzoate octaprenyltransferase"/>
    <property type="match status" value="1"/>
</dbReference>
<comment type="subcellular location">
    <subcellularLocation>
        <location evidence="2">Membrane</location>
        <topology evidence="2">Multi-pass membrane protein</topology>
    </subcellularLocation>
</comment>
<comment type="cofactor">
    <cofactor evidence="1">
        <name>Mg(2+)</name>
        <dbReference type="ChEBI" id="CHEBI:18420"/>
    </cofactor>
</comment>
<dbReference type="Gene3D" id="1.10.357.140">
    <property type="entry name" value="UbiA prenyltransferase"/>
    <property type="match status" value="1"/>
</dbReference>
<keyword evidence="5 11" id="KW-0808">Transferase</keyword>
<evidence type="ECO:0000256" key="5">
    <source>
        <dbReference type="ARBA" id="ARBA00022679"/>
    </source>
</evidence>
<keyword evidence="7 10" id="KW-1133">Transmembrane helix</keyword>
<keyword evidence="4" id="KW-0997">Cell inner membrane</keyword>
<dbReference type="GO" id="GO:0005886">
    <property type="term" value="C:plasma membrane"/>
    <property type="evidence" value="ECO:0007669"/>
    <property type="project" value="TreeGrafter"/>
</dbReference>
<reference evidence="12" key="1">
    <citation type="submission" date="2016-11" db="EMBL/GenBank/DDBJ databases">
        <authorList>
            <person name="Varghese N."/>
            <person name="Submissions S."/>
        </authorList>
    </citation>
    <scope>NUCLEOTIDE SEQUENCE [LARGE SCALE GENOMIC DNA]</scope>
    <source>
        <strain evidence="12">DSM 11003</strain>
    </source>
</reference>
<feature type="transmembrane region" description="Helical" evidence="10">
    <location>
        <begin position="115"/>
        <end position="133"/>
    </location>
</feature>
<dbReference type="NCBIfam" id="TIGR01475">
    <property type="entry name" value="ubiA_other"/>
    <property type="match status" value="1"/>
</dbReference>
<dbReference type="Proteomes" id="UP000242329">
    <property type="component" value="Unassembled WGS sequence"/>
</dbReference>
<feature type="transmembrane region" description="Helical" evidence="10">
    <location>
        <begin position="50"/>
        <end position="71"/>
    </location>
</feature>
<dbReference type="PANTHER" id="PTHR11048">
    <property type="entry name" value="PRENYLTRANSFERASES"/>
    <property type="match status" value="1"/>
</dbReference>
<evidence type="ECO:0000313" key="12">
    <source>
        <dbReference type="Proteomes" id="UP000242329"/>
    </source>
</evidence>
<evidence type="ECO:0000256" key="8">
    <source>
        <dbReference type="ARBA" id="ARBA00023136"/>
    </source>
</evidence>
<evidence type="ECO:0000256" key="4">
    <source>
        <dbReference type="ARBA" id="ARBA00022519"/>
    </source>
</evidence>
<evidence type="ECO:0000256" key="6">
    <source>
        <dbReference type="ARBA" id="ARBA00022692"/>
    </source>
</evidence>
<keyword evidence="6 10" id="KW-0812">Transmembrane</keyword>
<dbReference type="InterPro" id="IPR006371">
    <property type="entry name" value="Polyprenyltransferase_UbiA-li"/>
</dbReference>
<keyword evidence="4" id="KW-1003">Cell membrane</keyword>
<dbReference type="AlphaFoldDB" id="A0A1M5NK45"/>
<feature type="transmembrane region" description="Helical" evidence="10">
    <location>
        <begin position="239"/>
        <end position="257"/>
    </location>
</feature>
<dbReference type="GO" id="GO:0006744">
    <property type="term" value="P:ubiquinone biosynthetic process"/>
    <property type="evidence" value="ECO:0007669"/>
    <property type="project" value="TreeGrafter"/>
</dbReference>
<keyword evidence="8 10" id="KW-0472">Membrane</keyword>
<evidence type="ECO:0000256" key="7">
    <source>
        <dbReference type="ARBA" id="ARBA00022989"/>
    </source>
</evidence>
<gene>
    <name evidence="11" type="ORF">SAMN02745221_01229</name>
</gene>
<feature type="transmembrane region" description="Helical" evidence="10">
    <location>
        <begin position="92"/>
        <end position="109"/>
    </location>
</feature>
<feature type="transmembrane region" description="Helical" evidence="10">
    <location>
        <begin position="269"/>
        <end position="291"/>
    </location>
</feature>
<dbReference type="GO" id="GO:0008412">
    <property type="term" value="F:4-hydroxybenzoate polyprenyltransferase activity"/>
    <property type="evidence" value="ECO:0007669"/>
    <property type="project" value="UniProtKB-EC"/>
</dbReference>
<dbReference type="STRING" id="1123382.SAMN02745221_01229"/>
<evidence type="ECO:0000256" key="2">
    <source>
        <dbReference type="ARBA" id="ARBA00004141"/>
    </source>
</evidence>
<name>A0A1M5NK45_9FIRM</name>
<comment type="similarity">
    <text evidence="3">Belongs to the UbiA prenyltransferase family.</text>
</comment>
<sequence length="292" mass="32648">MIEDGVNTALINKLKLFLEMIDFEHTLFGLPFAYLGAFLAVKGMPSFHDLFWITIAMVSARTAALCLNRLIDREIDKANPRTRDRVIPAGKLSVPGVWIAVFVFLVLLFYSAYQLNILCVKLAPLAVAVLWVYSYTKRFTWWCHLILGIAIGMGPVGSWLAVTGSFALEPLVLGAAVAFWIAGFDTMYACQDIEFDRSYGLKSIPARFGEEGALKFSAFFHLLTVVFLVLNGLLLKLGFYYYLGVIFAALVLVYEHLLIKPGNLKKVNFASFVINRYVGLIIFGATLMDIFI</sequence>
<evidence type="ECO:0000256" key="1">
    <source>
        <dbReference type="ARBA" id="ARBA00001946"/>
    </source>
</evidence>
<dbReference type="InterPro" id="IPR044878">
    <property type="entry name" value="UbiA_sf"/>
</dbReference>
<dbReference type="Pfam" id="PF01040">
    <property type="entry name" value="UbiA"/>
    <property type="match status" value="1"/>
</dbReference>
<feature type="transmembrane region" description="Helical" evidence="10">
    <location>
        <begin position="25"/>
        <end position="44"/>
    </location>
</feature>
<feature type="transmembrane region" description="Helical" evidence="10">
    <location>
        <begin position="145"/>
        <end position="166"/>
    </location>
</feature>
<dbReference type="CDD" id="cd13959">
    <property type="entry name" value="PT_UbiA_COQ2"/>
    <property type="match status" value="1"/>
</dbReference>
<proteinExistence type="inferred from homology"/>
<evidence type="ECO:0000256" key="10">
    <source>
        <dbReference type="SAM" id="Phobius"/>
    </source>
</evidence>
<protein>
    <recommendedName>
        <fullName evidence="9">4-hydroxybenzoate polyprenyltransferase</fullName>
        <ecNumber evidence="9">2.5.1.39</ecNumber>
    </recommendedName>
</protein>
<evidence type="ECO:0000256" key="3">
    <source>
        <dbReference type="ARBA" id="ARBA00005985"/>
    </source>
</evidence>
<dbReference type="InterPro" id="IPR000537">
    <property type="entry name" value="UbiA_prenyltransferase"/>
</dbReference>
<dbReference type="InterPro" id="IPR039653">
    <property type="entry name" value="Prenyltransferase"/>
</dbReference>
<evidence type="ECO:0000256" key="9">
    <source>
        <dbReference type="ARBA" id="ARBA00034524"/>
    </source>
</evidence>
<accession>A0A1M5NK45</accession>
<evidence type="ECO:0000313" key="11">
    <source>
        <dbReference type="EMBL" id="SHG89891.1"/>
    </source>
</evidence>
<feature type="transmembrane region" description="Helical" evidence="10">
    <location>
        <begin position="212"/>
        <end position="233"/>
    </location>
</feature>
<dbReference type="EC" id="2.5.1.39" evidence="9"/>
<dbReference type="FunFam" id="1.10.357.140:FF:000008">
    <property type="entry name" value="4-hydroxybenzoate octaprenyltransferase"/>
    <property type="match status" value="1"/>
</dbReference>
<keyword evidence="12" id="KW-1185">Reference proteome</keyword>
<organism evidence="11 12">
    <name type="scientific">Thermosyntropha lipolytica DSM 11003</name>
    <dbReference type="NCBI Taxonomy" id="1123382"/>
    <lineage>
        <taxon>Bacteria</taxon>
        <taxon>Bacillati</taxon>
        <taxon>Bacillota</taxon>
        <taxon>Clostridia</taxon>
        <taxon>Eubacteriales</taxon>
        <taxon>Syntrophomonadaceae</taxon>
        <taxon>Thermosyntropha</taxon>
    </lineage>
</organism>
<dbReference type="EMBL" id="FQWY01000017">
    <property type="protein sequence ID" value="SHG89891.1"/>
    <property type="molecule type" value="Genomic_DNA"/>
</dbReference>
<dbReference type="PANTHER" id="PTHR11048:SF28">
    <property type="entry name" value="4-HYDROXYBENZOATE POLYPRENYLTRANSFERASE, MITOCHONDRIAL"/>
    <property type="match status" value="1"/>
</dbReference>